<dbReference type="RefSeq" id="WP_283765189.1">
    <property type="nucleotide sequence ID" value="NZ_JAQOSO010000007.1"/>
</dbReference>
<dbReference type="EMBL" id="JAQOSO010000007">
    <property type="protein sequence ID" value="MDJ1172809.1"/>
    <property type="molecule type" value="Genomic_DNA"/>
</dbReference>
<evidence type="ECO:0000313" key="3">
    <source>
        <dbReference type="Proteomes" id="UP001235849"/>
    </source>
</evidence>
<organism evidence="2 3">
    <name type="scientific">Roseofilum capinflatum BLCC-M114</name>
    <dbReference type="NCBI Taxonomy" id="3022440"/>
    <lineage>
        <taxon>Bacteria</taxon>
        <taxon>Bacillati</taxon>
        <taxon>Cyanobacteriota</taxon>
        <taxon>Cyanophyceae</taxon>
        <taxon>Desertifilales</taxon>
        <taxon>Desertifilaceae</taxon>
        <taxon>Roseofilum</taxon>
        <taxon>Roseofilum capinflatum</taxon>
    </lineage>
</organism>
<keyword evidence="1" id="KW-1133">Transmembrane helix</keyword>
<evidence type="ECO:0000256" key="1">
    <source>
        <dbReference type="SAM" id="Phobius"/>
    </source>
</evidence>
<dbReference type="InterPro" id="IPR045589">
    <property type="entry name" value="DUF6464"/>
</dbReference>
<comment type="caution">
    <text evidence="2">The sequence shown here is derived from an EMBL/GenBank/DDBJ whole genome shotgun (WGS) entry which is preliminary data.</text>
</comment>
<name>A0ABT7B0Z4_9CYAN</name>
<evidence type="ECO:0000313" key="2">
    <source>
        <dbReference type="EMBL" id="MDJ1172809.1"/>
    </source>
</evidence>
<keyword evidence="1" id="KW-0812">Transmembrane</keyword>
<keyword evidence="1" id="KW-0472">Membrane</keyword>
<keyword evidence="3" id="KW-1185">Reference proteome</keyword>
<accession>A0ABT7B0Z4</accession>
<dbReference type="Pfam" id="PF20065">
    <property type="entry name" value="DUF6464"/>
    <property type="match status" value="1"/>
</dbReference>
<protein>
    <submittedName>
        <fullName evidence="2">DUF6464 family protein</fullName>
    </submittedName>
</protein>
<reference evidence="2 3" key="1">
    <citation type="submission" date="2023-01" db="EMBL/GenBank/DDBJ databases">
        <title>Novel diversity within Roseofilum (Cyanobacteria; Desertifilaceae) from marine benthic mats with descriptions of four novel species.</title>
        <authorList>
            <person name="Wang Y."/>
            <person name="Berthold D.E."/>
            <person name="Hu J."/>
            <person name="Lefler F.W."/>
            <person name="Laughinghouse H.D. IV."/>
        </authorList>
    </citation>
    <scope>NUCLEOTIDE SEQUENCE [LARGE SCALE GENOMIC DNA]</scope>
    <source>
        <strain evidence="2 3">BLCC-M114</strain>
    </source>
</reference>
<feature type="transmembrane region" description="Helical" evidence="1">
    <location>
        <begin position="6"/>
        <end position="23"/>
    </location>
</feature>
<proteinExistence type="predicted"/>
<dbReference type="Proteomes" id="UP001235849">
    <property type="component" value="Unassembled WGS sequence"/>
</dbReference>
<sequence length="115" mass="13198">MNLDLILVFFVGMIPPTLSLWMMRKVELQCQQRHERILQAYRDRPLNSPRERLLQHRPSSLAPGTGIDTIIGDITCQYNARSPYLRCAINPNGPCQECPHYQPTQEDTGFRGSKS</sequence>
<gene>
    <name evidence="2" type="ORF">PMG25_01740</name>
</gene>